<dbReference type="Proteomes" id="UP001497535">
    <property type="component" value="Unassembled WGS sequence"/>
</dbReference>
<name>A0ACB1AXZ6_MELEN</name>
<evidence type="ECO:0000313" key="1">
    <source>
        <dbReference type="EMBL" id="CAK5105038.1"/>
    </source>
</evidence>
<gene>
    <name evidence="1" type="ORF">MENTE1834_LOCUS43142</name>
</gene>
<reference evidence="1" key="1">
    <citation type="submission" date="2023-11" db="EMBL/GenBank/DDBJ databases">
        <authorList>
            <person name="Poullet M."/>
        </authorList>
    </citation>
    <scope>NUCLEOTIDE SEQUENCE</scope>
    <source>
        <strain evidence="1">E1834</strain>
    </source>
</reference>
<comment type="caution">
    <text evidence="1">The sequence shown here is derived from an EMBL/GenBank/DDBJ whole genome shotgun (WGS) entry which is preliminary data.</text>
</comment>
<organism evidence="1 2">
    <name type="scientific">Meloidogyne enterolobii</name>
    <name type="common">Root-knot nematode worm</name>
    <name type="synonym">Meloidogyne mayaguensis</name>
    <dbReference type="NCBI Taxonomy" id="390850"/>
    <lineage>
        <taxon>Eukaryota</taxon>
        <taxon>Metazoa</taxon>
        <taxon>Ecdysozoa</taxon>
        <taxon>Nematoda</taxon>
        <taxon>Chromadorea</taxon>
        <taxon>Rhabditida</taxon>
        <taxon>Tylenchina</taxon>
        <taxon>Tylenchomorpha</taxon>
        <taxon>Tylenchoidea</taxon>
        <taxon>Meloidogynidae</taxon>
        <taxon>Meloidogyninae</taxon>
        <taxon>Meloidogyne</taxon>
    </lineage>
</organism>
<accession>A0ACB1AXZ6</accession>
<protein>
    <submittedName>
        <fullName evidence="1">Uncharacterized protein</fullName>
    </submittedName>
</protein>
<keyword evidence="2" id="KW-1185">Reference proteome</keyword>
<evidence type="ECO:0000313" key="2">
    <source>
        <dbReference type="Proteomes" id="UP001497535"/>
    </source>
</evidence>
<sequence length="96" mass="11199">MQFNFNSGHYISLREKVEYIKGNESVLEMSSDFDNNTKIIHQIPFGTGVPIFMLIYSDKDYYNISINGGDYIHFPHLVPSWAVNLVEVICFLFTKW</sequence>
<proteinExistence type="predicted"/>
<dbReference type="EMBL" id="CAVMJV010000119">
    <property type="protein sequence ID" value="CAK5105038.1"/>
    <property type="molecule type" value="Genomic_DNA"/>
</dbReference>